<keyword evidence="5" id="KW-0967">Endosome</keyword>
<evidence type="ECO:0000256" key="3">
    <source>
        <dbReference type="ARBA" id="ARBA00007426"/>
    </source>
</evidence>
<evidence type="ECO:0000256" key="5">
    <source>
        <dbReference type="ARBA" id="ARBA00022753"/>
    </source>
</evidence>
<evidence type="ECO:0000256" key="4">
    <source>
        <dbReference type="ARBA" id="ARBA00022554"/>
    </source>
</evidence>
<dbReference type="InterPro" id="IPR037917">
    <property type="entry name" value="Ypt35_PX"/>
</dbReference>
<dbReference type="SUPFAM" id="SSF64268">
    <property type="entry name" value="PX domain"/>
    <property type="match status" value="1"/>
</dbReference>
<feature type="domain" description="PX" evidence="11">
    <location>
        <begin position="99"/>
        <end position="210"/>
    </location>
</feature>
<dbReference type="GO" id="GO:0032266">
    <property type="term" value="F:phosphatidylinositol-3-phosphate binding"/>
    <property type="evidence" value="ECO:0007669"/>
    <property type="project" value="InterPro"/>
</dbReference>
<dbReference type="PANTHER" id="PTHR10555:SF170">
    <property type="entry name" value="FI18122P1"/>
    <property type="match status" value="1"/>
</dbReference>
<comment type="function">
    <text evidence="7">Recruits the lipid transfer protein VPS13 to endosomal and vacuolar membranes.</text>
</comment>
<feature type="region of interest" description="Disordered" evidence="10">
    <location>
        <begin position="49"/>
        <end position="73"/>
    </location>
</feature>
<organism evidence="12 13">
    <name type="scientific">Heliocybe sulcata</name>
    <dbReference type="NCBI Taxonomy" id="5364"/>
    <lineage>
        <taxon>Eukaryota</taxon>
        <taxon>Fungi</taxon>
        <taxon>Dikarya</taxon>
        <taxon>Basidiomycota</taxon>
        <taxon>Agaricomycotina</taxon>
        <taxon>Agaricomycetes</taxon>
        <taxon>Gloeophyllales</taxon>
        <taxon>Gloeophyllaceae</taxon>
        <taxon>Heliocybe</taxon>
    </lineage>
</organism>
<evidence type="ECO:0000259" key="11">
    <source>
        <dbReference type="PROSITE" id="PS50195"/>
    </source>
</evidence>
<dbReference type="Gene3D" id="3.30.1520.10">
    <property type="entry name" value="Phox-like domain"/>
    <property type="match status" value="1"/>
</dbReference>
<evidence type="ECO:0000256" key="2">
    <source>
        <dbReference type="ARBA" id="ARBA00004177"/>
    </source>
</evidence>
<dbReference type="PANTHER" id="PTHR10555">
    <property type="entry name" value="SORTING NEXIN"/>
    <property type="match status" value="1"/>
</dbReference>
<evidence type="ECO:0000256" key="6">
    <source>
        <dbReference type="ARBA" id="ARBA00023136"/>
    </source>
</evidence>
<feature type="compositionally biased region" description="Pro residues" evidence="10">
    <location>
        <begin position="56"/>
        <end position="68"/>
    </location>
</feature>
<evidence type="ECO:0000256" key="9">
    <source>
        <dbReference type="ARBA" id="ARBA00033785"/>
    </source>
</evidence>
<dbReference type="SMART" id="SM00312">
    <property type="entry name" value="PX"/>
    <property type="match status" value="1"/>
</dbReference>
<keyword evidence="6" id="KW-0472">Membrane</keyword>
<keyword evidence="4" id="KW-0926">Vacuole</keyword>
<name>A0A5C3N4D5_9AGAM</name>
<dbReference type="EMBL" id="ML213510">
    <property type="protein sequence ID" value="TFK52123.1"/>
    <property type="molecule type" value="Genomic_DNA"/>
</dbReference>
<proteinExistence type="inferred from homology"/>
<reference evidence="12 13" key="1">
    <citation type="journal article" date="2019" name="Nat. Ecol. Evol.">
        <title>Megaphylogeny resolves global patterns of mushroom evolution.</title>
        <authorList>
            <person name="Varga T."/>
            <person name="Krizsan K."/>
            <person name="Foldi C."/>
            <person name="Dima B."/>
            <person name="Sanchez-Garcia M."/>
            <person name="Sanchez-Ramirez S."/>
            <person name="Szollosi G.J."/>
            <person name="Szarkandi J.G."/>
            <person name="Papp V."/>
            <person name="Albert L."/>
            <person name="Andreopoulos W."/>
            <person name="Angelini C."/>
            <person name="Antonin V."/>
            <person name="Barry K.W."/>
            <person name="Bougher N.L."/>
            <person name="Buchanan P."/>
            <person name="Buyck B."/>
            <person name="Bense V."/>
            <person name="Catcheside P."/>
            <person name="Chovatia M."/>
            <person name="Cooper J."/>
            <person name="Damon W."/>
            <person name="Desjardin D."/>
            <person name="Finy P."/>
            <person name="Geml J."/>
            <person name="Haridas S."/>
            <person name="Hughes K."/>
            <person name="Justo A."/>
            <person name="Karasinski D."/>
            <person name="Kautmanova I."/>
            <person name="Kiss B."/>
            <person name="Kocsube S."/>
            <person name="Kotiranta H."/>
            <person name="LaButti K.M."/>
            <person name="Lechner B.E."/>
            <person name="Liimatainen K."/>
            <person name="Lipzen A."/>
            <person name="Lukacs Z."/>
            <person name="Mihaltcheva S."/>
            <person name="Morgado L.N."/>
            <person name="Niskanen T."/>
            <person name="Noordeloos M.E."/>
            <person name="Ohm R.A."/>
            <person name="Ortiz-Santana B."/>
            <person name="Ovrebo C."/>
            <person name="Racz N."/>
            <person name="Riley R."/>
            <person name="Savchenko A."/>
            <person name="Shiryaev A."/>
            <person name="Soop K."/>
            <person name="Spirin V."/>
            <person name="Szebenyi C."/>
            <person name="Tomsovsky M."/>
            <person name="Tulloss R.E."/>
            <person name="Uehling J."/>
            <person name="Grigoriev I.V."/>
            <person name="Vagvolgyi C."/>
            <person name="Papp T."/>
            <person name="Martin F.M."/>
            <person name="Miettinen O."/>
            <person name="Hibbett D.S."/>
            <person name="Nagy L.G."/>
        </authorList>
    </citation>
    <scope>NUCLEOTIDE SEQUENCE [LARGE SCALE GENOMIC DNA]</scope>
    <source>
        <strain evidence="12 13">OMC1185</strain>
    </source>
</reference>
<dbReference type="AlphaFoldDB" id="A0A5C3N4D5"/>
<dbReference type="InterPro" id="IPR001683">
    <property type="entry name" value="PX_dom"/>
</dbReference>
<evidence type="ECO:0000256" key="1">
    <source>
        <dbReference type="ARBA" id="ARBA00004148"/>
    </source>
</evidence>
<comment type="similarity">
    <text evidence="3">Belongs to the YPT35 family.</text>
</comment>
<dbReference type="InterPro" id="IPR036871">
    <property type="entry name" value="PX_dom_sf"/>
</dbReference>
<dbReference type="PROSITE" id="PS50195">
    <property type="entry name" value="PX"/>
    <property type="match status" value="1"/>
</dbReference>
<dbReference type="OrthoDB" id="10254720at2759"/>
<dbReference type="Proteomes" id="UP000305948">
    <property type="component" value="Unassembled WGS sequence"/>
</dbReference>
<comment type="subcellular location">
    <subcellularLocation>
        <location evidence="2">Endosome</location>
    </subcellularLocation>
    <subcellularLocation>
        <location evidence="1">Vacuole membrane</location>
        <topology evidence="1">Peripheral membrane protein</topology>
    </subcellularLocation>
</comment>
<keyword evidence="13" id="KW-1185">Reference proteome</keyword>
<evidence type="ECO:0000313" key="13">
    <source>
        <dbReference type="Proteomes" id="UP000305948"/>
    </source>
</evidence>
<protein>
    <recommendedName>
        <fullName evidence="8">Endosomal/vacuolar adapter protein YPT35</fullName>
    </recommendedName>
    <alternativeName>
        <fullName evidence="9">PX domain-containing protein YPT35</fullName>
    </alternativeName>
</protein>
<dbReference type="GO" id="GO:0010008">
    <property type="term" value="C:endosome membrane"/>
    <property type="evidence" value="ECO:0007669"/>
    <property type="project" value="UniProtKB-SubCell"/>
</dbReference>
<dbReference type="Pfam" id="PF00787">
    <property type="entry name" value="PX"/>
    <property type="match status" value="1"/>
</dbReference>
<evidence type="ECO:0000256" key="7">
    <source>
        <dbReference type="ARBA" id="ARBA00033728"/>
    </source>
</evidence>
<evidence type="ECO:0000313" key="12">
    <source>
        <dbReference type="EMBL" id="TFK52123.1"/>
    </source>
</evidence>
<gene>
    <name evidence="12" type="ORF">OE88DRAFT_1679814</name>
</gene>
<dbReference type="CDD" id="cd07280">
    <property type="entry name" value="PX_YPT35"/>
    <property type="match status" value="1"/>
</dbReference>
<dbReference type="GO" id="GO:0005774">
    <property type="term" value="C:vacuolar membrane"/>
    <property type="evidence" value="ECO:0007669"/>
    <property type="project" value="UniProtKB-SubCell"/>
</dbReference>
<dbReference type="STRING" id="5364.A0A5C3N4D5"/>
<accession>A0A5C3N4D5</accession>
<evidence type="ECO:0000256" key="8">
    <source>
        <dbReference type="ARBA" id="ARBA00033774"/>
    </source>
</evidence>
<sequence length="210" mass="23818">MHSLESSSDSRLEQDDLDISHPFKNSNNLLVLIPNGISVEEESRLYDELCDVPDHPSNPPAYSSPPDSPLIRRRPRPASVFSINDIWLEDHVGENMAFARDVKISGWTNVGDKLGGAYVVYDCVIKTKEGTVIHAHKRYSDFEKLYSNLFLTLPRNLRHLVPPLPPKSALAKYRPTFLDKRRRLLEHWLAAVLLHPDIGGCKAAGRWVME</sequence>
<evidence type="ECO:0000256" key="10">
    <source>
        <dbReference type="SAM" id="MobiDB-lite"/>
    </source>
</evidence>